<dbReference type="InterPro" id="IPR045079">
    <property type="entry name" value="Oxoprolinase-like"/>
</dbReference>
<dbReference type="Pfam" id="PF02538">
    <property type="entry name" value="Hydantoinase_B"/>
    <property type="match status" value="1"/>
</dbReference>
<name>A0ABR2X713_9PEZI</name>
<dbReference type="Gene3D" id="3.40.640.10">
    <property type="entry name" value="Type I PLP-dependent aspartate aminotransferase-like (Major domain)"/>
    <property type="match status" value="1"/>
</dbReference>
<feature type="domain" description="Hydantoinase/oxoprolinase N-terminal" evidence="5">
    <location>
        <begin position="10"/>
        <end position="224"/>
    </location>
</feature>
<dbReference type="PANTHER" id="PTHR11365">
    <property type="entry name" value="5-OXOPROLINASE RELATED"/>
    <property type="match status" value="1"/>
</dbReference>
<evidence type="ECO:0000256" key="1">
    <source>
        <dbReference type="ARBA" id="ARBA00010403"/>
    </source>
</evidence>
<dbReference type="InterPro" id="IPR015421">
    <property type="entry name" value="PyrdxlP-dep_Trfase_major"/>
</dbReference>
<reference evidence="6 7" key="1">
    <citation type="submission" date="2024-02" db="EMBL/GenBank/DDBJ databases">
        <title>First draft genome assembly of two strains of Seiridium cardinale.</title>
        <authorList>
            <person name="Emiliani G."/>
            <person name="Scali E."/>
        </authorList>
    </citation>
    <scope>NUCLEOTIDE SEQUENCE [LARGE SCALE GENOMIC DNA]</scope>
    <source>
        <strain evidence="6 7">BM-138-000479</strain>
    </source>
</reference>
<evidence type="ECO:0000259" key="3">
    <source>
        <dbReference type="Pfam" id="PF01968"/>
    </source>
</evidence>
<evidence type="ECO:0000259" key="5">
    <source>
        <dbReference type="Pfam" id="PF05378"/>
    </source>
</evidence>
<dbReference type="Proteomes" id="UP001465668">
    <property type="component" value="Unassembled WGS sequence"/>
</dbReference>
<dbReference type="InterPro" id="IPR015424">
    <property type="entry name" value="PyrdxlP-dep_Trfase"/>
</dbReference>
<dbReference type="InterPro" id="IPR008040">
    <property type="entry name" value="Hydant_A_N"/>
</dbReference>
<sequence>MPTVLDEGVRVAIDRGGTFCDFWAHIPGQDDDLVFKLLSVCPDEYPDAPTEGIRLILEKATGKSIPKGSLLDLTPVESIRMGTTVATNALLERKGEKTALLITKGFRDLLIIGNQARPKIFDLAVRKLGSLYESTVEVDERVTAEGFSEDPEPLPIDVDRDPALVTGLSGEPLRILRRPDLSAVKSSLEEVWAEGYRSIAVALMHSYNFPSHELQIGALAREMGFKVSLSSQLQSMIKLVPRAQSAVADAYLSPTITSYLDQFRRGFQGQLEDEQSNKLFLSQSHGGLVKHTEFSGLRAILSGPAGGVVGYSRTCYDAKEGTAVLGFDMGGTSTDVSRYGGTLEHVFESTTAEVSIQSPQLDVNTVAAGGGSILHWSNGLFQVGPESAGANPGPVCYGNGGPLTITDANCLLGRVLPDYFPRKLHLDRVSEEFRKLTDLVNKEKYSAERLTPEQVAMGFIDVANATMARPIRSLSEGKGFEIASHNLACFGGAGGQHAVAIARDLGIRRVLIHRLSSILSAFGMALADIVVEKQDPEALVYGSEANQRISTRFHALKEKATSELEAQGIPQHRIHHELFLNMRYKGSDTALMIGRPEDGNFEMAFIDRHQREFGFVQHREILVDDVRVRSIGKAMDIPLRNPYEKQDQWGSFPYVDPSVAMSLRKVYFGTTGWIDAAVFHIENLPKYFKIRGPAVAIDATQTILIEDDSEALVLEEHLIIDLVSTKKRDVGTHHIDPIQLSVFGHRFMSVAEQMGRTLQKTSISTNIKERLDFSCAVFSASGGLVANAPHIPGHLGSMSTAIRYQANKYSPNGLKPGDVILSNHPCSGGTHLPDLTVTTPVFDDDETPTEILFFVANRGHHADIGGILAGSMPPNSTELWQEGAAIESFKLVKEGRFDEEGLIEELYVKPGQYPGCSGTRTLKDNIADLKAAVAANKRGINLIQALVREYTWPVVRFYMEAIQRNAELSVRELLKDFSKRFCGRPLQAVDYMDDGTPLALAITINGDDGSAKFDFTGTGPEAFNNLNTPSAVMYSGIIYCLRCMISTEIPLNQGCLSPVEVYVPPNTLLSPSLQAATVGSNVETSQRIVDLIFKAFRACGASQGTCNNLTFGYGGTDAQGHTTKGFGFYETIAGGAGAGPTWDGQSGVHTNITNTRITDPETIEKRYPVILREFSIRKGSGGAGFRRGGDGCIRHIELRRPMQVSILSERRVIPPYGMAGGSEGERGLNLWIRKDPVTSATRTISLGGRATTRMEAGDAVIIKSPGGGGYGPDPDAIQAFVPPEELDIMRASKSQIIRNGIAPARASGSASSLSSVDHDHLNQDGFRSFIEASRRFLFGDCLKKIHEELTTVQTVSGTGACHIGGVFLNSTVNPKNVWISNPSWINHGLWERGAPGVQRKFYLYYLVKTKLLDWTGMANYPRNNFEPGIVIILQACAHNPRGVDPRMDQ</sequence>
<evidence type="ECO:0000313" key="7">
    <source>
        <dbReference type="Proteomes" id="UP001465668"/>
    </source>
</evidence>
<dbReference type="Pfam" id="PF01968">
    <property type="entry name" value="Hydantoinase_A"/>
    <property type="match status" value="1"/>
</dbReference>
<dbReference type="SUPFAM" id="SSF53383">
    <property type="entry name" value="PLP-dependent transferases"/>
    <property type="match status" value="1"/>
</dbReference>
<proteinExistence type="inferred from homology"/>
<dbReference type="PANTHER" id="PTHR11365:SF9">
    <property type="entry name" value="5-OXOPROLINASE"/>
    <property type="match status" value="1"/>
</dbReference>
<dbReference type="InterPro" id="IPR002821">
    <property type="entry name" value="Hydantoinase_A"/>
</dbReference>
<gene>
    <name evidence="6" type="ORF">SCAR479_13782</name>
</gene>
<dbReference type="Pfam" id="PF00155">
    <property type="entry name" value="Aminotran_1_2"/>
    <property type="match status" value="1"/>
</dbReference>
<feature type="domain" description="Aminotransferase class I/classII large" evidence="2">
    <location>
        <begin position="1320"/>
        <end position="1448"/>
    </location>
</feature>
<keyword evidence="7" id="KW-1185">Reference proteome</keyword>
<comment type="similarity">
    <text evidence="1">Belongs to the oxoprolinase family.</text>
</comment>
<feature type="domain" description="Hydantoinase B/oxoprolinase" evidence="4">
    <location>
        <begin position="736"/>
        <end position="1272"/>
    </location>
</feature>
<accession>A0ABR2X713</accession>
<evidence type="ECO:0000259" key="4">
    <source>
        <dbReference type="Pfam" id="PF02538"/>
    </source>
</evidence>
<comment type="caution">
    <text evidence="6">The sequence shown here is derived from an EMBL/GenBank/DDBJ whole genome shotgun (WGS) entry which is preliminary data.</text>
</comment>
<dbReference type="InterPro" id="IPR004839">
    <property type="entry name" value="Aminotransferase_I/II_large"/>
</dbReference>
<evidence type="ECO:0000313" key="6">
    <source>
        <dbReference type="EMBL" id="KAK9769562.1"/>
    </source>
</evidence>
<protein>
    <submittedName>
        <fullName evidence="6">5-oxoprolinase</fullName>
    </submittedName>
</protein>
<dbReference type="Pfam" id="PF05378">
    <property type="entry name" value="Hydant_A_N"/>
    <property type="match status" value="1"/>
</dbReference>
<organism evidence="6 7">
    <name type="scientific">Seiridium cardinale</name>
    <dbReference type="NCBI Taxonomy" id="138064"/>
    <lineage>
        <taxon>Eukaryota</taxon>
        <taxon>Fungi</taxon>
        <taxon>Dikarya</taxon>
        <taxon>Ascomycota</taxon>
        <taxon>Pezizomycotina</taxon>
        <taxon>Sordariomycetes</taxon>
        <taxon>Xylariomycetidae</taxon>
        <taxon>Amphisphaeriales</taxon>
        <taxon>Sporocadaceae</taxon>
        <taxon>Seiridium</taxon>
    </lineage>
</organism>
<feature type="domain" description="Hydantoinase A/oxoprolinase" evidence="3">
    <location>
        <begin position="242"/>
        <end position="532"/>
    </location>
</feature>
<dbReference type="InterPro" id="IPR003692">
    <property type="entry name" value="Hydantoinase_B"/>
</dbReference>
<evidence type="ECO:0000259" key="2">
    <source>
        <dbReference type="Pfam" id="PF00155"/>
    </source>
</evidence>
<dbReference type="EMBL" id="JARVKM010000119">
    <property type="protein sequence ID" value="KAK9769562.1"/>
    <property type="molecule type" value="Genomic_DNA"/>
</dbReference>